<reference evidence="1" key="1">
    <citation type="submission" date="2014-09" db="EMBL/GenBank/DDBJ databases">
        <authorList>
            <person name="Magalhaes I.L.F."/>
            <person name="Oliveira U."/>
            <person name="Santos F.R."/>
            <person name="Vidigal T.H.D.A."/>
            <person name="Brescovit A.D."/>
            <person name="Santos A.J."/>
        </authorList>
    </citation>
    <scope>NUCLEOTIDE SEQUENCE</scope>
    <source>
        <tissue evidence="1">Shoot tissue taken approximately 20 cm above the soil surface</tissue>
    </source>
</reference>
<name>A0A0A9A4A5_ARUDO</name>
<accession>A0A0A9A4A5</accession>
<evidence type="ECO:0000313" key="1">
    <source>
        <dbReference type="EMBL" id="JAD43840.1"/>
    </source>
</evidence>
<organism evidence="1">
    <name type="scientific">Arundo donax</name>
    <name type="common">Giant reed</name>
    <name type="synonym">Donax arundinaceus</name>
    <dbReference type="NCBI Taxonomy" id="35708"/>
    <lineage>
        <taxon>Eukaryota</taxon>
        <taxon>Viridiplantae</taxon>
        <taxon>Streptophyta</taxon>
        <taxon>Embryophyta</taxon>
        <taxon>Tracheophyta</taxon>
        <taxon>Spermatophyta</taxon>
        <taxon>Magnoliopsida</taxon>
        <taxon>Liliopsida</taxon>
        <taxon>Poales</taxon>
        <taxon>Poaceae</taxon>
        <taxon>PACMAD clade</taxon>
        <taxon>Arundinoideae</taxon>
        <taxon>Arundineae</taxon>
        <taxon>Arundo</taxon>
    </lineage>
</organism>
<dbReference type="AlphaFoldDB" id="A0A0A9A4A5"/>
<reference evidence="1" key="2">
    <citation type="journal article" date="2015" name="Data Brief">
        <title>Shoot transcriptome of the giant reed, Arundo donax.</title>
        <authorList>
            <person name="Barrero R.A."/>
            <person name="Guerrero F.D."/>
            <person name="Moolhuijzen P."/>
            <person name="Goolsby J.A."/>
            <person name="Tidwell J."/>
            <person name="Bellgard S.E."/>
            <person name="Bellgard M.I."/>
        </authorList>
    </citation>
    <scope>NUCLEOTIDE SEQUENCE</scope>
    <source>
        <tissue evidence="1">Shoot tissue taken approximately 20 cm above the soil surface</tissue>
    </source>
</reference>
<dbReference type="EMBL" id="GBRH01254055">
    <property type="protein sequence ID" value="JAD43840.1"/>
    <property type="molecule type" value="Transcribed_RNA"/>
</dbReference>
<sequence length="31" mass="3717">MYMYAGCLAMEWNHSIQYQHHFNLCINLMPG</sequence>
<protein>
    <submittedName>
        <fullName evidence="1">Uncharacterized protein</fullName>
    </submittedName>
</protein>
<proteinExistence type="predicted"/>